<accession>A0A919BB76</accession>
<dbReference type="PANTHER" id="PTHR30288:SF0">
    <property type="entry name" value="FLAGELLAR HOOK-ASSOCIATED PROTEIN 2"/>
    <property type="match status" value="1"/>
</dbReference>
<dbReference type="AlphaFoldDB" id="A0A919BB76"/>
<keyword evidence="8" id="KW-0966">Cell projection</keyword>
<comment type="subunit">
    <text evidence="2 5">Homopentamer.</text>
</comment>
<evidence type="ECO:0000256" key="5">
    <source>
        <dbReference type="RuleBase" id="RU362066"/>
    </source>
</evidence>
<organism evidence="8 9">
    <name type="scientific">Thalassotalea marina</name>
    <dbReference type="NCBI Taxonomy" id="1673741"/>
    <lineage>
        <taxon>Bacteria</taxon>
        <taxon>Pseudomonadati</taxon>
        <taxon>Pseudomonadota</taxon>
        <taxon>Gammaproteobacteria</taxon>
        <taxon>Alteromonadales</taxon>
        <taxon>Colwelliaceae</taxon>
        <taxon>Thalassotalea</taxon>
    </lineage>
</organism>
<evidence type="ECO:0000256" key="2">
    <source>
        <dbReference type="ARBA" id="ARBA00011255"/>
    </source>
</evidence>
<evidence type="ECO:0000256" key="3">
    <source>
        <dbReference type="ARBA" id="ARBA00023054"/>
    </source>
</evidence>
<dbReference type="InterPro" id="IPR003481">
    <property type="entry name" value="FliD_N"/>
</dbReference>
<dbReference type="Pfam" id="PF02465">
    <property type="entry name" value="FliD_N"/>
    <property type="match status" value="1"/>
</dbReference>
<keyword evidence="5" id="KW-0964">Secreted</keyword>
<dbReference type="Pfam" id="PF07195">
    <property type="entry name" value="FliD_C"/>
    <property type="match status" value="1"/>
</dbReference>
<dbReference type="Pfam" id="PF07196">
    <property type="entry name" value="Flagellin_IN"/>
    <property type="match status" value="1"/>
</dbReference>
<dbReference type="GO" id="GO:0009424">
    <property type="term" value="C:bacterial-type flagellum hook"/>
    <property type="evidence" value="ECO:0007669"/>
    <property type="project" value="UniProtKB-UniRule"/>
</dbReference>
<dbReference type="Proteomes" id="UP000623842">
    <property type="component" value="Unassembled WGS sequence"/>
</dbReference>
<comment type="caution">
    <text evidence="8">The sequence shown here is derived from an EMBL/GenBank/DDBJ whole genome shotgun (WGS) entry which is preliminary data.</text>
</comment>
<dbReference type="GO" id="GO:0005576">
    <property type="term" value="C:extracellular region"/>
    <property type="evidence" value="ECO:0007669"/>
    <property type="project" value="UniProtKB-SubCell"/>
</dbReference>
<dbReference type="GO" id="GO:0007155">
    <property type="term" value="P:cell adhesion"/>
    <property type="evidence" value="ECO:0007669"/>
    <property type="project" value="InterPro"/>
</dbReference>
<evidence type="ECO:0000256" key="1">
    <source>
        <dbReference type="ARBA" id="ARBA00009764"/>
    </source>
</evidence>
<keyword evidence="8" id="KW-0282">Flagellum</keyword>
<feature type="domain" description="Flagellar hook-associated protein 2 C-terminal" evidence="7">
    <location>
        <begin position="208"/>
        <end position="434"/>
    </location>
</feature>
<reference evidence="8" key="1">
    <citation type="journal article" date="2014" name="Int. J. Syst. Evol. Microbiol.">
        <title>Complete genome sequence of Corynebacterium casei LMG S-19264T (=DSM 44701T), isolated from a smear-ripened cheese.</title>
        <authorList>
            <consortium name="US DOE Joint Genome Institute (JGI-PGF)"/>
            <person name="Walter F."/>
            <person name="Albersmeier A."/>
            <person name="Kalinowski J."/>
            <person name="Ruckert C."/>
        </authorList>
    </citation>
    <scope>NUCLEOTIDE SEQUENCE</scope>
    <source>
        <strain evidence="8">KCTC 42731</strain>
    </source>
</reference>
<keyword evidence="9" id="KW-1185">Reference proteome</keyword>
<feature type="domain" description="Flagellar hook-associated protein 2 N-terminal" evidence="6">
    <location>
        <begin position="10"/>
        <end position="105"/>
    </location>
</feature>
<comment type="subcellular location">
    <subcellularLocation>
        <location evidence="5">Secreted</location>
    </subcellularLocation>
    <subcellularLocation>
        <location evidence="5">Bacterial flagellum</location>
    </subcellularLocation>
</comment>
<keyword evidence="4 5" id="KW-0975">Bacterial flagellum</keyword>
<feature type="coiled-coil region" evidence="5">
    <location>
        <begin position="391"/>
        <end position="418"/>
    </location>
</feature>
<gene>
    <name evidence="8" type="primary">fliD</name>
    <name evidence="8" type="ORF">GCM10017161_04440</name>
</gene>
<evidence type="ECO:0000256" key="4">
    <source>
        <dbReference type="ARBA" id="ARBA00023143"/>
    </source>
</evidence>
<evidence type="ECO:0000313" key="8">
    <source>
        <dbReference type="EMBL" id="GHF80291.1"/>
    </source>
</evidence>
<dbReference type="InterPro" id="IPR010810">
    <property type="entry name" value="Flagellin_hook_IN_motif"/>
</dbReference>
<keyword evidence="8" id="KW-0969">Cilium</keyword>
<dbReference type="EMBL" id="BNCK01000001">
    <property type="protein sequence ID" value="GHF80291.1"/>
    <property type="molecule type" value="Genomic_DNA"/>
</dbReference>
<comment type="similarity">
    <text evidence="1 5">Belongs to the FliD family.</text>
</comment>
<dbReference type="GO" id="GO:0071973">
    <property type="term" value="P:bacterial-type flagellum-dependent cell motility"/>
    <property type="evidence" value="ECO:0007669"/>
    <property type="project" value="TreeGrafter"/>
</dbReference>
<proteinExistence type="inferred from homology"/>
<dbReference type="InterPro" id="IPR010809">
    <property type="entry name" value="FliD_C"/>
</dbReference>
<evidence type="ECO:0000259" key="6">
    <source>
        <dbReference type="Pfam" id="PF02465"/>
    </source>
</evidence>
<evidence type="ECO:0000313" key="9">
    <source>
        <dbReference type="Proteomes" id="UP000623842"/>
    </source>
</evidence>
<reference evidence="8" key="2">
    <citation type="submission" date="2020-09" db="EMBL/GenBank/DDBJ databases">
        <authorList>
            <person name="Sun Q."/>
            <person name="Kim S."/>
        </authorList>
    </citation>
    <scope>NUCLEOTIDE SEQUENCE</scope>
    <source>
        <strain evidence="8">KCTC 42731</strain>
    </source>
</reference>
<dbReference type="InterPro" id="IPR040026">
    <property type="entry name" value="FliD"/>
</dbReference>
<keyword evidence="3 5" id="KW-0175">Coiled coil</keyword>
<name>A0A919BB76_9GAMM</name>
<sequence length="454" mass="48233">MNITQAGIGSKLDLEGIIEAYINAEAIPREIRLQRKEERLNTELSGVGQFKSALSSFESILKKLSDTSDFNKQNVSVSNGDITAETNGFASNGNFEINVVQLATGSKYQSQLVTSDPTTVGSGTLTFDAGGNSFNVAIDATDDLKAIRDKINEASDNIGIVANVINVDGGSYLTYTSELTGATNNLTVSTSDASLAAISTSATQTQTAQDAIIEVDGNSVSQASNVFKNIIEDVTITAVKETAGDKSQLSVTQDKENGKKLIDDFIKSYNTLIDNLDFLSEPENGKLAFDPNIRAIKGQMSTIVIDAVSGLSGSISSLGDIGITLNKDGRLEASSIPIGTMPSGSEKLDSALESNLDEIGELFASSNGVTSQLLTLVESYNGSDGSLTLRKTSLSAEVKGLEDEWQALEDRLRDYEDTLRKRFAFLDQTVAVFNATGDFITNALANSPTSSSKK</sequence>
<dbReference type="PANTHER" id="PTHR30288">
    <property type="entry name" value="FLAGELLAR CAP/ASSEMBLY PROTEIN FLID"/>
    <property type="match status" value="1"/>
</dbReference>
<dbReference type="GO" id="GO:0009421">
    <property type="term" value="C:bacterial-type flagellum filament cap"/>
    <property type="evidence" value="ECO:0007669"/>
    <property type="project" value="InterPro"/>
</dbReference>
<evidence type="ECO:0000259" key="7">
    <source>
        <dbReference type="Pfam" id="PF07195"/>
    </source>
</evidence>
<protein>
    <recommendedName>
        <fullName evidence="5">Flagellar hook-associated protein 2</fullName>
        <shortName evidence="5">HAP2</shortName>
    </recommendedName>
    <alternativeName>
        <fullName evidence="5">Flagellar cap protein</fullName>
    </alternativeName>
</protein>
<dbReference type="RefSeq" id="WP_189767075.1">
    <property type="nucleotide sequence ID" value="NZ_BNCK01000001.1"/>
</dbReference>
<comment type="function">
    <text evidence="5">Required for morphogenesis and for the elongation of the flagellar filament by facilitating polymerization of the flagellin monomers at the tip of growing filament. Forms a capping structure, which prevents flagellin subunits (transported through the central channel of the flagellum) from leaking out without polymerization at the distal end.</text>
</comment>